<organism evidence="1 2">
    <name type="scientific">Malikia spinosa</name>
    <dbReference type="NCBI Taxonomy" id="86180"/>
    <lineage>
        <taxon>Bacteria</taxon>
        <taxon>Pseudomonadati</taxon>
        <taxon>Pseudomonadota</taxon>
        <taxon>Betaproteobacteria</taxon>
        <taxon>Burkholderiales</taxon>
        <taxon>Comamonadaceae</taxon>
        <taxon>Malikia</taxon>
    </lineage>
</organism>
<accession>A0A2S9KF23</accession>
<gene>
    <name evidence="1" type="ORF">C6P61_08160</name>
</gene>
<dbReference type="Proteomes" id="UP000238326">
    <property type="component" value="Unassembled WGS sequence"/>
</dbReference>
<evidence type="ECO:0000313" key="1">
    <source>
        <dbReference type="EMBL" id="PRD69043.1"/>
    </source>
</evidence>
<evidence type="ECO:0000313" key="2">
    <source>
        <dbReference type="Proteomes" id="UP000238326"/>
    </source>
</evidence>
<protein>
    <submittedName>
        <fullName evidence="1">Uncharacterized protein</fullName>
    </submittedName>
</protein>
<dbReference type="EMBL" id="PVLR01000020">
    <property type="protein sequence ID" value="PRD69043.1"/>
    <property type="molecule type" value="Genomic_DNA"/>
</dbReference>
<name>A0A2S9KF23_9BURK</name>
<reference evidence="1 2" key="1">
    <citation type="submission" date="2018-03" db="EMBL/GenBank/DDBJ databases">
        <title>Comparative genomics illustrates the genes involved in a hyperalkaliphilic mechanisms of Serpentinomonas isolated from highly-alkaline calcium-rich serpentinized springs.</title>
        <authorList>
            <person name="Suzuki S."/>
            <person name="Ishii S."/>
            <person name="Walworth N."/>
            <person name="Bird L."/>
            <person name="Kuenen J.G."/>
            <person name="Nealson K.H."/>
        </authorList>
    </citation>
    <scope>NUCLEOTIDE SEQUENCE [LARGE SCALE GENOMIC DNA]</scope>
    <source>
        <strain evidence="1 2">83</strain>
    </source>
</reference>
<keyword evidence="2" id="KW-1185">Reference proteome</keyword>
<sequence>MLVMRLGIWIRMQTISRVDKLSGKRVPKYLMICTPKTGMHASSFMGTAWEALLPMIFFHTIGCDEHESIIKCMKPVAAR</sequence>
<proteinExistence type="predicted"/>
<comment type="caution">
    <text evidence="1">The sequence shown here is derived from an EMBL/GenBank/DDBJ whole genome shotgun (WGS) entry which is preliminary data.</text>
</comment>
<dbReference type="AlphaFoldDB" id="A0A2S9KF23"/>